<organism evidence="2 3">
    <name type="scientific">Trifolium medium</name>
    <dbReference type="NCBI Taxonomy" id="97028"/>
    <lineage>
        <taxon>Eukaryota</taxon>
        <taxon>Viridiplantae</taxon>
        <taxon>Streptophyta</taxon>
        <taxon>Embryophyta</taxon>
        <taxon>Tracheophyta</taxon>
        <taxon>Spermatophyta</taxon>
        <taxon>Magnoliopsida</taxon>
        <taxon>eudicotyledons</taxon>
        <taxon>Gunneridae</taxon>
        <taxon>Pentapetalae</taxon>
        <taxon>rosids</taxon>
        <taxon>fabids</taxon>
        <taxon>Fabales</taxon>
        <taxon>Fabaceae</taxon>
        <taxon>Papilionoideae</taxon>
        <taxon>50 kb inversion clade</taxon>
        <taxon>NPAAA clade</taxon>
        <taxon>Hologalegina</taxon>
        <taxon>IRL clade</taxon>
        <taxon>Trifolieae</taxon>
        <taxon>Trifolium</taxon>
    </lineage>
</organism>
<feature type="compositionally biased region" description="Polar residues" evidence="1">
    <location>
        <begin position="1"/>
        <end position="12"/>
    </location>
</feature>
<reference evidence="2 3" key="1">
    <citation type="journal article" date="2018" name="Front. Plant Sci.">
        <title>Red Clover (Trifolium pratense) and Zigzag Clover (T. medium) - A Picture of Genomic Similarities and Differences.</title>
        <authorList>
            <person name="Dluhosova J."/>
            <person name="Istvanek J."/>
            <person name="Nedelnik J."/>
            <person name="Repkova J."/>
        </authorList>
    </citation>
    <scope>NUCLEOTIDE SEQUENCE [LARGE SCALE GENOMIC DNA]</scope>
    <source>
        <strain evidence="3">cv. 10/8</strain>
        <tissue evidence="2">Leaf</tissue>
    </source>
</reference>
<dbReference type="Proteomes" id="UP000265520">
    <property type="component" value="Unassembled WGS sequence"/>
</dbReference>
<protein>
    <submittedName>
        <fullName evidence="2">Uncharacterized protein</fullName>
    </submittedName>
</protein>
<name>A0A392W564_9FABA</name>
<sequence length="51" mass="5340">PSMESTSAQPTQNPLNPLNLPPIATVGKSLICTGDTMKFNIGLINASRKDG</sequence>
<proteinExistence type="predicted"/>
<dbReference type="EMBL" id="LXQA011369249">
    <property type="protein sequence ID" value="MCI94889.1"/>
    <property type="molecule type" value="Genomic_DNA"/>
</dbReference>
<feature type="non-terminal residue" evidence="2">
    <location>
        <position position="1"/>
    </location>
</feature>
<dbReference type="AlphaFoldDB" id="A0A392W564"/>
<evidence type="ECO:0000313" key="2">
    <source>
        <dbReference type="EMBL" id="MCI94889.1"/>
    </source>
</evidence>
<evidence type="ECO:0000256" key="1">
    <source>
        <dbReference type="SAM" id="MobiDB-lite"/>
    </source>
</evidence>
<comment type="caution">
    <text evidence="2">The sequence shown here is derived from an EMBL/GenBank/DDBJ whole genome shotgun (WGS) entry which is preliminary data.</text>
</comment>
<accession>A0A392W564</accession>
<feature type="region of interest" description="Disordered" evidence="1">
    <location>
        <begin position="1"/>
        <end position="20"/>
    </location>
</feature>
<evidence type="ECO:0000313" key="3">
    <source>
        <dbReference type="Proteomes" id="UP000265520"/>
    </source>
</evidence>
<keyword evidence="3" id="KW-1185">Reference proteome</keyword>